<dbReference type="RefSeq" id="WP_049680955.1">
    <property type="nucleotide sequence ID" value="NZ_LFZW01000001.1"/>
</dbReference>
<dbReference type="InterPro" id="IPR013762">
    <property type="entry name" value="Integrase-like_cat_sf"/>
</dbReference>
<keyword evidence="1" id="KW-0229">DNA integration</keyword>
<evidence type="ECO:0000259" key="6">
    <source>
        <dbReference type="PROSITE" id="PS51900"/>
    </source>
</evidence>
<dbReference type="InterPro" id="IPR004107">
    <property type="entry name" value="Integrase_SAM-like_N"/>
</dbReference>
<name>A0A0K9GTL9_9BACI</name>
<proteinExistence type="predicted"/>
<gene>
    <name evidence="7" type="ORF">AC625_08745</name>
</gene>
<dbReference type="Gene3D" id="1.10.150.130">
    <property type="match status" value="1"/>
</dbReference>
<dbReference type="GO" id="GO:0003677">
    <property type="term" value="F:DNA binding"/>
    <property type="evidence" value="ECO:0007669"/>
    <property type="project" value="UniProtKB-UniRule"/>
</dbReference>
<evidence type="ECO:0000256" key="1">
    <source>
        <dbReference type="ARBA" id="ARBA00022908"/>
    </source>
</evidence>
<evidence type="ECO:0000313" key="8">
    <source>
        <dbReference type="Proteomes" id="UP000037146"/>
    </source>
</evidence>
<dbReference type="InterPro" id="IPR002104">
    <property type="entry name" value="Integrase_catalytic"/>
</dbReference>
<evidence type="ECO:0000313" key="7">
    <source>
        <dbReference type="EMBL" id="KMY49617.1"/>
    </source>
</evidence>
<dbReference type="SUPFAM" id="SSF56349">
    <property type="entry name" value="DNA breaking-rejoining enzymes"/>
    <property type="match status" value="1"/>
</dbReference>
<dbReference type="STRING" id="1679170.AC625_08745"/>
<dbReference type="EMBL" id="LFZW01000001">
    <property type="protein sequence ID" value="KMY49617.1"/>
    <property type="molecule type" value="Genomic_DNA"/>
</dbReference>
<dbReference type="Proteomes" id="UP000037146">
    <property type="component" value="Unassembled WGS sequence"/>
</dbReference>
<organism evidence="7 8">
    <name type="scientific">Peribacillus loiseleuriae</name>
    <dbReference type="NCBI Taxonomy" id="1679170"/>
    <lineage>
        <taxon>Bacteria</taxon>
        <taxon>Bacillati</taxon>
        <taxon>Bacillota</taxon>
        <taxon>Bacilli</taxon>
        <taxon>Bacillales</taxon>
        <taxon>Bacillaceae</taxon>
        <taxon>Peribacillus</taxon>
    </lineage>
</organism>
<dbReference type="PROSITE" id="PS51898">
    <property type="entry name" value="TYR_RECOMBINASE"/>
    <property type="match status" value="1"/>
</dbReference>
<reference evidence="8" key="1">
    <citation type="submission" date="2015-07" db="EMBL/GenBank/DDBJ databases">
        <title>Genome sequencing project for genomic taxonomy and phylogenomics of Bacillus-like bacteria.</title>
        <authorList>
            <person name="Liu B."/>
            <person name="Wang J."/>
            <person name="Zhu Y."/>
            <person name="Liu G."/>
            <person name="Chen Q."/>
            <person name="Chen Z."/>
            <person name="Lan J."/>
            <person name="Che J."/>
            <person name="Ge C."/>
            <person name="Shi H."/>
            <person name="Pan Z."/>
            <person name="Liu X."/>
        </authorList>
    </citation>
    <scope>NUCLEOTIDE SEQUENCE [LARGE SCALE GENOMIC DNA]</scope>
    <source>
        <strain evidence="8">FJAT-27997</strain>
    </source>
</reference>
<accession>A0A0K9GTL9</accession>
<dbReference type="Gene3D" id="1.10.443.10">
    <property type="entry name" value="Intergrase catalytic core"/>
    <property type="match status" value="1"/>
</dbReference>
<evidence type="ECO:0000256" key="2">
    <source>
        <dbReference type="ARBA" id="ARBA00023125"/>
    </source>
</evidence>
<comment type="caution">
    <text evidence="7">The sequence shown here is derived from an EMBL/GenBank/DDBJ whole genome shotgun (WGS) entry which is preliminary data.</text>
</comment>
<dbReference type="InterPro" id="IPR010998">
    <property type="entry name" value="Integrase_recombinase_N"/>
</dbReference>
<feature type="domain" description="Core-binding (CB)" evidence="6">
    <location>
        <begin position="1"/>
        <end position="80"/>
    </location>
</feature>
<dbReference type="Pfam" id="PF02899">
    <property type="entry name" value="Phage_int_SAM_1"/>
    <property type="match status" value="1"/>
</dbReference>
<dbReference type="GO" id="GO:0006310">
    <property type="term" value="P:DNA recombination"/>
    <property type="evidence" value="ECO:0007669"/>
    <property type="project" value="UniProtKB-KW"/>
</dbReference>
<evidence type="ECO:0008006" key="9">
    <source>
        <dbReference type="Google" id="ProtNLM"/>
    </source>
</evidence>
<evidence type="ECO:0000256" key="4">
    <source>
        <dbReference type="PROSITE-ProRule" id="PRU01248"/>
    </source>
</evidence>
<dbReference type="PROSITE" id="PS51900">
    <property type="entry name" value="CB"/>
    <property type="match status" value="1"/>
</dbReference>
<sequence length="178" mass="21076">MNKSSKYESNQTSNAYRKDIKDFFLILRDKDIKFLTEEDMNITYDDFEDFINYLEVTELYFNSSINRKMSSVKSLLEYLHSKKVVSDISYLKWVKSKADESERHGILTVNEVKQMSELALEEREKGIIKKYFFLFGLNTALRKEEILNLKWNDFHEEGSSVFISGIGKGNVKYKKRFL</sequence>
<protein>
    <recommendedName>
        <fullName evidence="9">Core-binding (CB) domain-containing protein</fullName>
    </recommendedName>
</protein>
<dbReference type="GO" id="GO:0015074">
    <property type="term" value="P:DNA integration"/>
    <property type="evidence" value="ECO:0007669"/>
    <property type="project" value="UniProtKB-KW"/>
</dbReference>
<evidence type="ECO:0000259" key="5">
    <source>
        <dbReference type="PROSITE" id="PS51898"/>
    </source>
</evidence>
<keyword evidence="8" id="KW-1185">Reference proteome</keyword>
<keyword evidence="2 4" id="KW-0238">DNA-binding</keyword>
<feature type="domain" description="Tyr recombinase" evidence="5">
    <location>
        <begin position="102"/>
        <end position="178"/>
    </location>
</feature>
<dbReference type="InterPro" id="IPR044068">
    <property type="entry name" value="CB"/>
</dbReference>
<dbReference type="PATRIC" id="fig|1679170.3.peg.1892"/>
<dbReference type="InterPro" id="IPR011010">
    <property type="entry name" value="DNA_brk_join_enz"/>
</dbReference>
<dbReference type="AlphaFoldDB" id="A0A0K9GTL9"/>
<keyword evidence="3" id="KW-0233">DNA recombination</keyword>
<evidence type="ECO:0000256" key="3">
    <source>
        <dbReference type="ARBA" id="ARBA00023172"/>
    </source>
</evidence>